<organism evidence="2 3">
    <name type="scientific">Elysia crispata</name>
    <name type="common">lettuce slug</name>
    <dbReference type="NCBI Taxonomy" id="231223"/>
    <lineage>
        <taxon>Eukaryota</taxon>
        <taxon>Metazoa</taxon>
        <taxon>Spiralia</taxon>
        <taxon>Lophotrochozoa</taxon>
        <taxon>Mollusca</taxon>
        <taxon>Gastropoda</taxon>
        <taxon>Heterobranchia</taxon>
        <taxon>Euthyneura</taxon>
        <taxon>Panpulmonata</taxon>
        <taxon>Sacoglossa</taxon>
        <taxon>Placobranchoidea</taxon>
        <taxon>Plakobranchidae</taxon>
        <taxon>Elysia</taxon>
    </lineage>
</organism>
<dbReference type="AlphaFoldDB" id="A0AAE0Y7R7"/>
<evidence type="ECO:0000313" key="2">
    <source>
        <dbReference type="EMBL" id="KAK3734782.1"/>
    </source>
</evidence>
<feature type="transmembrane region" description="Helical" evidence="1">
    <location>
        <begin position="124"/>
        <end position="141"/>
    </location>
</feature>
<comment type="caution">
    <text evidence="2">The sequence shown here is derived from an EMBL/GenBank/DDBJ whole genome shotgun (WGS) entry which is preliminary data.</text>
</comment>
<keyword evidence="1" id="KW-1133">Transmembrane helix</keyword>
<evidence type="ECO:0000256" key="1">
    <source>
        <dbReference type="SAM" id="Phobius"/>
    </source>
</evidence>
<feature type="transmembrane region" description="Helical" evidence="1">
    <location>
        <begin position="21"/>
        <end position="53"/>
    </location>
</feature>
<feature type="transmembrane region" description="Helical" evidence="1">
    <location>
        <begin position="96"/>
        <end position="117"/>
    </location>
</feature>
<name>A0AAE0Y7R7_9GAST</name>
<protein>
    <submittedName>
        <fullName evidence="2">Uncharacterized protein</fullName>
    </submittedName>
</protein>
<keyword evidence="1" id="KW-0472">Membrane</keyword>
<proteinExistence type="predicted"/>
<evidence type="ECO:0000313" key="3">
    <source>
        <dbReference type="Proteomes" id="UP001283361"/>
    </source>
</evidence>
<sequence length="305" mass="34662">MIVEKSAWYNDLKYGTFLQRLRILVLLLTLIMKILGVELVVIGVMVLLAIYVFEHEAGYFFRQVLVSSEATEEYLASWSKAWNLKSLNLDRCLSGVIQSLQIGFSVIAVTGLFCLILNLCKSRAVNYMCLIFILFAIVYESKEMKKFDNVLMPLQASAMIQMRKAIRKNQSTLNMDFLVAADFLMMTGNCCGVIGGADMDYFTHIQEIYYAPSSLSTPAPKSLEKQPVKSMCWLDSTYRRNKTGCYVQYFESSIKPFIRSMYGLAMLTQVTIFGLLVILGEIPPNRQDALKLLFLDRLPSLFPVD</sequence>
<dbReference type="EMBL" id="JAWDGP010006836">
    <property type="protein sequence ID" value="KAK3734782.1"/>
    <property type="molecule type" value="Genomic_DNA"/>
</dbReference>
<feature type="transmembrane region" description="Helical" evidence="1">
    <location>
        <begin position="261"/>
        <end position="282"/>
    </location>
</feature>
<gene>
    <name evidence="2" type="ORF">RRG08_059958</name>
</gene>
<keyword evidence="3" id="KW-1185">Reference proteome</keyword>
<reference evidence="2" key="1">
    <citation type="journal article" date="2023" name="G3 (Bethesda)">
        <title>A reference genome for the long-term kleptoplast-retaining sea slug Elysia crispata morphotype clarki.</title>
        <authorList>
            <person name="Eastman K.E."/>
            <person name="Pendleton A.L."/>
            <person name="Shaikh M.A."/>
            <person name="Suttiyut T."/>
            <person name="Ogas R."/>
            <person name="Tomko P."/>
            <person name="Gavelis G."/>
            <person name="Widhalm J.R."/>
            <person name="Wisecaver J.H."/>
        </authorList>
    </citation>
    <scope>NUCLEOTIDE SEQUENCE</scope>
    <source>
        <strain evidence="2">ECLA1</strain>
    </source>
</reference>
<dbReference type="Proteomes" id="UP001283361">
    <property type="component" value="Unassembled WGS sequence"/>
</dbReference>
<accession>A0AAE0Y7R7</accession>
<keyword evidence="1" id="KW-0812">Transmembrane</keyword>